<keyword evidence="3" id="KW-0547">Nucleotide-binding</keyword>
<dbReference type="EC" id="2.7.11.1" evidence="1"/>
<name>A0A069ZWY9_CHLMR</name>
<dbReference type="Gene3D" id="3.30.200.20">
    <property type="entry name" value="Phosphorylase Kinase, domain 1"/>
    <property type="match status" value="1"/>
</dbReference>
<feature type="domain" description="Protein kinase" evidence="8">
    <location>
        <begin position="13"/>
        <end position="302"/>
    </location>
</feature>
<dbReference type="InterPro" id="IPR051043">
    <property type="entry name" value="Sulfatase_Mod_Factor_Kinase"/>
</dbReference>
<organism evidence="9 10">
    <name type="scientific">Chlamydia muridarum</name>
    <dbReference type="NCBI Taxonomy" id="83560"/>
    <lineage>
        <taxon>Bacteria</taxon>
        <taxon>Pseudomonadati</taxon>
        <taxon>Chlamydiota</taxon>
        <taxon>Chlamydiia</taxon>
        <taxon>Chlamydiales</taxon>
        <taxon>Chlamydiaceae</taxon>
        <taxon>Chlamydia/Chlamydophila group</taxon>
        <taxon>Chlamydia</taxon>
    </lineage>
</organism>
<protein>
    <recommendedName>
        <fullName evidence="1">non-specific serine/threonine protein kinase</fullName>
        <ecNumber evidence="1">2.7.11.1</ecNumber>
    </recommendedName>
</protein>
<dbReference type="InterPro" id="IPR005532">
    <property type="entry name" value="SUMF_dom"/>
</dbReference>
<dbReference type="SMR" id="A0A069ZWY9"/>
<dbReference type="InterPro" id="IPR042095">
    <property type="entry name" value="SUMF_sf"/>
</dbReference>
<dbReference type="Pfam" id="PF03781">
    <property type="entry name" value="FGE-sulfatase"/>
    <property type="match status" value="1"/>
</dbReference>
<dbReference type="KEGG" id="cmx:DNC_02105"/>
<dbReference type="PATRIC" id="fig|243161.6.peg.447"/>
<dbReference type="AlphaFoldDB" id="A0A069ZWY9"/>
<evidence type="ECO:0000256" key="5">
    <source>
        <dbReference type="ARBA" id="ARBA00022840"/>
    </source>
</evidence>
<dbReference type="OMA" id="QMAGFAC"/>
<dbReference type="SUPFAM" id="SSF56436">
    <property type="entry name" value="C-type lectin-like"/>
    <property type="match status" value="1"/>
</dbReference>
<evidence type="ECO:0000256" key="4">
    <source>
        <dbReference type="ARBA" id="ARBA00022777"/>
    </source>
</evidence>
<evidence type="ECO:0000256" key="6">
    <source>
        <dbReference type="ARBA" id="ARBA00047899"/>
    </source>
</evidence>
<dbReference type="GO" id="GO:0004674">
    <property type="term" value="F:protein serine/threonine kinase activity"/>
    <property type="evidence" value="ECO:0007669"/>
    <property type="project" value="UniProtKB-KW"/>
</dbReference>
<reference evidence="9 10" key="1">
    <citation type="submission" date="2014-02" db="EMBL/GenBank/DDBJ databases">
        <authorList>
            <person name="Chen C."/>
            <person name="Conrad T.A."/>
            <person name="Zhou Z."/>
            <person name="Lai Z."/>
            <person name="Zhong G."/>
        </authorList>
    </citation>
    <scope>NUCLEOTIDE SEQUENCE [LARGE SCALE GENOMIC DNA]</scope>
    <source>
        <strain evidence="9 10">Nigg3-28</strain>
    </source>
</reference>
<evidence type="ECO:0000256" key="2">
    <source>
        <dbReference type="ARBA" id="ARBA00022679"/>
    </source>
</evidence>
<accession>A0A069ZWY9</accession>
<evidence type="ECO:0000313" key="10">
    <source>
        <dbReference type="Proteomes" id="UP000260363"/>
    </source>
</evidence>
<dbReference type="SUPFAM" id="SSF56112">
    <property type="entry name" value="Protein kinase-like (PK-like)"/>
    <property type="match status" value="1"/>
</dbReference>
<dbReference type="Gene3D" id="1.10.510.10">
    <property type="entry name" value="Transferase(Phosphotransferase) domain 1"/>
    <property type="match status" value="1"/>
</dbReference>
<dbReference type="RefSeq" id="WP_010230419.1">
    <property type="nucleotide sequence ID" value="NZ_CP007217.1"/>
</dbReference>
<comment type="catalytic activity">
    <reaction evidence="6">
        <text>L-threonyl-[protein] + ATP = O-phospho-L-threonyl-[protein] + ADP + H(+)</text>
        <dbReference type="Rhea" id="RHEA:46608"/>
        <dbReference type="Rhea" id="RHEA-COMP:11060"/>
        <dbReference type="Rhea" id="RHEA-COMP:11605"/>
        <dbReference type="ChEBI" id="CHEBI:15378"/>
        <dbReference type="ChEBI" id="CHEBI:30013"/>
        <dbReference type="ChEBI" id="CHEBI:30616"/>
        <dbReference type="ChEBI" id="CHEBI:61977"/>
        <dbReference type="ChEBI" id="CHEBI:456216"/>
        <dbReference type="EC" id="2.7.11.1"/>
    </reaction>
</comment>
<dbReference type="Proteomes" id="UP000260363">
    <property type="component" value="Chromosome"/>
</dbReference>
<proteinExistence type="predicted"/>
<dbReference type="PROSITE" id="PS50011">
    <property type="entry name" value="PROTEIN_KINASE_DOM"/>
    <property type="match status" value="1"/>
</dbReference>
<dbReference type="STRING" id="83560.NC80_02085"/>
<keyword evidence="2" id="KW-0808">Transferase</keyword>
<evidence type="ECO:0000313" key="9">
    <source>
        <dbReference type="EMBL" id="AJR10498.1"/>
    </source>
</evidence>
<gene>
    <name evidence="9" type="ORF">BD36_02235</name>
</gene>
<dbReference type="InterPro" id="IPR011009">
    <property type="entry name" value="Kinase-like_dom_sf"/>
</dbReference>
<dbReference type="InterPro" id="IPR016187">
    <property type="entry name" value="CTDL_fold"/>
</dbReference>
<dbReference type="KEGG" id="cmm:NC80_02085"/>
<comment type="catalytic activity">
    <reaction evidence="7">
        <text>L-seryl-[protein] + ATP = O-phospho-L-seryl-[protein] + ADP + H(+)</text>
        <dbReference type="Rhea" id="RHEA:17989"/>
        <dbReference type="Rhea" id="RHEA-COMP:9863"/>
        <dbReference type="Rhea" id="RHEA-COMP:11604"/>
        <dbReference type="ChEBI" id="CHEBI:15378"/>
        <dbReference type="ChEBI" id="CHEBI:29999"/>
        <dbReference type="ChEBI" id="CHEBI:30616"/>
        <dbReference type="ChEBI" id="CHEBI:83421"/>
        <dbReference type="ChEBI" id="CHEBI:456216"/>
        <dbReference type="EC" id="2.7.11.1"/>
    </reaction>
</comment>
<dbReference type="SMART" id="SM00220">
    <property type="entry name" value="S_TKc"/>
    <property type="match status" value="1"/>
</dbReference>
<keyword evidence="9" id="KW-0723">Serine/threonine-protein kinase</keyword>
<dbReference type="InterPro" id="IPR000719">
    <property type="entry name" value="Prot_kinase_dom"/>
</dbReference>
<dbReference type="Gene3D" id="3.90.1580.10">
    <property type="entry name" value="paralog of FGE (formylglycine-generating enzyme)"/>
    <property type="match status" value="1"/>
</dbReference>
<dbReference type="PANTHER" id="PTHR23150:SF19">
    <property type="entry name" value="FORMYLGLYCINE-GENERATING ENZYME"/>
    <property type="match status" value="1"/>
</dbReference>
<evidence type="ECO:0000256" key="3">
    <source>
        <dbReference type="ARBA" id="ARBA00022741"/>
    </source>
</evidence>
<dbReference type="PANTHER" id="PTHR23150">
    <property type="entry name" value="SULFATASE MODIFYING FACTOR 1, 2"/>
    <property type="match status" value="1"/>
</dbReference>
<dbReference type="GO" id="GO:0120147">
    <property type="term" value="F:formylglycine-generating oxidase activity"/>
    <property type="evidence" value="ECO:0007669"/>
    <property type="project" value="TreeGrafter"/>
</dbReference>
<keyword evidence="4 9" id="KW-0418">Kinase</keyword>
<evidence type="ECO:0000259" key="8">
    <source>
        <dbReference type="PROSITE" id="PS50011"/>
    </source>
</evidence>
<dbReference type="KEGG" id="cmg:NC81_02100"/>
<dbReference type="GO" id="GO:0005524">
    <property type="term" value="F:ATP binding"/>
    <property type="evidence" value="ECO:0007669"/>
    <property type="project" value="UniProtKB-KW"/>
</dbReference>
<dbReference type="GeneID" id="1245775"/>
<evidence type="ECO:0000256" key="7">
    <source>
        <dbReference type="ARBA" id="ARBA00048679"/>
    </source>
</evidence>
<evidence type="ECO:0000256" key="1">
    <source>
        <dbReference type="ARBA" id="ARBA00012513"/>
    </source>
</evidence>
<sequence length="614" mass="69782">MEEQSTVEYWGDYKVIAELEQGLWSRDVLTEHRFIKKRYVLKILPSELSLSEDFMKVFQKVIVQLATIRHPSLVAIENVSQEKDRYFIVTEENSGTISLAKYLSGRKLSEEEIVYLIQQLCEVLELVHEIGLAHGQINLHSVHVSFINGVANIYLPEVGFASLLRERMFSSIMQKASMQESVECIRDLLVFEAPEEKSTNHRATDAYSVGVLAYYLLVGAFPWGAFPKPSSCIPDSIYDWDSFILSCLQQQQQARPKRLRDALKKKTLGEQLQSTIDHCRESLRAMEVQEEVSEPIAPTSLIREGEKLFEGKEEQQAFVLVEAKSIDEAMVTTVDSEEVSESGEGYVNPLQSLLAREPVVSRYVEIEREEVKPQPLSTEMVFIEGGDFSRGSRDGQRDELPVHNITLPGFLLDIHPVTNEHFVRFLEFIGGEQDEHYNELIRLKDSRIQRRSGRLIIEPGYAKHPVVGVTWYGASSYASWIGKRLPSEAEWEVAAAGGKLGMRYPTGEDVDKSKANFFSSDTTPVMSYPANILGLYDMAGNIYEWCQDWYSYDFYENSALEPDSPQGPPQGVYRVLRGGCWKSLKEDLRCAHRHRNNPGAINSTYGFRCAKDVK</sequence>
<dbReference type="EMBL" id="CP007217">
    <property type="protein sequence ID" value="AJR10498.1"/>
    <property type="molecule type" value="Genomic_DNA"/>
</dbReference>
<keyword evidence="5" id="KW-0067">ATP-binding</keyword>
<dbReference type="Pfam" id="PF00069">
    <property type="entry name" value="Pkinase"/>
    <property type="match status" value="1"/>
</dbReference>